<protein>
    <submittedName>
        <fullName evidence="1">Rhamnan synthesis protein F</fullName>
    </submittedName>
</protein>
<keyword evidence="2" id="KW-1185">Reference proteome</keyword>
<evidence type="ECO:0000313" key="1">
    <source>
        <dbReference type="EMBL" id="SFV26509.1"/>
    </source>
</evidence>
<name>A0A1I7MVT9_9HYPH</name>
<organism evidence="1 2">
    <name type="scientific">Hyphomicrobium facile</name>
    <dbReference type="NCBI Taxonomy" id="51670"/>
    <lineage>
        <taxon>Bacteria</taxon>
        <taxon>Pseudomonadati</taxon>
        <taxon>Pseudomonadota</taxon>
        <taxon>Alphaproteobacteria</taxon>
        <taxon>Hyphomicrobiales</taxon>
        <taxon>Hyphomicrobiaceae</taxon>
        <taxon>Hyphomicrobium</taxon>
    </lineage>
</organism>
<dbReference type="AlphaFoldDB" id="A0A1I7MVT9"/>
<dbReference type="Pfam" id="PF05045">
    <property type="entry name" value="RgpF"/>
    <property type="match status" value="1"/>
</dbReference>
<accession>A0A1I7MVT9</accession>
<proteinExistence type="predicted"/>
<evidence type="ECO:0000313" key="2">
    <source>
        <dbReference type="Proteomes" id="UP000199423"/>
    </source>
</evidence>
<dbReference type="Proteomes" id="UP000199423">
    <property type="component" value="Unassembled WGS sequence"/>
</dbReference>
<dbReference type="InterPro" id="IPR007739">
    <property type="entry name" value="RgpF"/>
</dbReference>
<dbReference type="RefSeq" id="WP_092863743.1">
    <property type="nucleotide sequence ID" value="NZ_FPCH01000001.1"/>
</dbReference>
<dbReference type="EMBL" id="FPCH01000001">
    <property type="protein sequence ID" value="SFV26509.1"/>
    <property type="molecule type" value="Genomic_DNA"/>
</dbReference>
<gene>
    <name evidence="1" type="ORF">SAMN04488557_0501</name>
</gene>
<sequence length="359" mass="40984">MRSQRIFETPTPIFQLAKYSRRAASLAIFLRAALRHPTNQQKRRLSFERVNAWVDDELPFEKWVHPQRTLQDDRCIRFPEDRPIDRDGLTRPLRVAVVCHLYYDDLVEEIRTRLAVIPTKFDLLVSTDTAEKKSRIEAALSSSTASNVVVREFPNVGRDIAPKLMAFNDKFDQYDVILFIHGKKSVFSPGLSEWRQYIFDTLIGTRDRTQSILSSFQDIPELGMIAPEHFAPVKGVGWRDNFKIADGLCSKLLGDKYAFNYFDFPCGSMFWCRPAALKPLLDLNLSVQEFPAEQGQVDGTLAHAIERFFFTSCELAGLRWLKMAADETKILPVEIVDVGSSAEVRQVLKRAGGRVLAPR</sequence>
<reference evidence="2" key="1">
    <citation type="submission" date="2016-10" db="EMBL/GenBank/DDBJ databases">
        <authorList>
            <person name="Varghese N."/>
            <person name="Submissions S."/>
        </authorList>
    </citation>
    <scope>NUCLEOTIDE SEQUENCE [LARGE SCALE GENOMIC DNA]</scope>
    <source>
        <strain evidence="2">DSM 1565</strain>
    </source>
</reference>
<dbReference type="OrthoDB" id="9816424at2"/>
<dbReference type="STRING" id="51670.SAMN04488557_0501"/>